<dbReference type="EMBL" id="JADPRT010000001">
    <property type="protein sequence ID" value="MBF9066977.1"/>
    <property type="molecule type" value="Genomic_DNA"/>
</dbReference>
<dbReference type="Proteomes" id="UP000657385">
    <property type="component" value="Unassembled WGS sequence"/>
</dbReference>
<evidence type="ECO:0000256" key="1">
    <source>
        <dbReference type="ARBA" id="ARBA00023015"/>
    </source>
</evidence>
<dbReference type="RefSeq" id="WP_196192136.1">
    <property type="nucleotide sequence ID" value="NZ_JADPRT010000001.1"/>
</dbReference>
<dbReference type="GO" id="GO:0003700">
    <property type="term" value="F:DNA-binding transcription factor activity"/>
    <property type="evidence" value="ECO:0007669"/>
    <property type="project" value="InterPro"/>
</dbReference>
<dbReference type="InterPro" id="IPR036388">
    <property type="entry name" value="WH-like_DNA-bd_sf"/>
</dbReference>
<dbReference type="PANTHER" id="PTHR38445">
    <property type="entry name" value="HTH-TYPE TRANSCRIPTIONAL REPRESSOR YTRA"/>
    <property type="match status" value="1"/>
</dbReference>
<accession>A0A931F9U1</accession>
<dbReference type="SMART" id="SM00345">
    <property type="entry name" value="HTH_GNTR"/>
    <property type="match status" value="1"/>
</dbReference>
<comment type="caution">
    <text evidence="5">The sequence shown here is derived from an EMBL/GenBank/DDBJ whole genome shotgun (WGS) entry which is preliminary data.</text>
</comment>
<dbReference type="GO" id="GO:0003677">
    <property type="term" value="F:DNA binding"/>
    <property type="evidence" value="ECO:0007669"/>
    <property type="project" value="UniProtKB-KW"/>
</dbReference>
<keyword evidence="2" id="KW-0238">DNA-binding</keyword>
<dbReference type="AlphaFoldDB" id="A0A931F9U1"/>
<dbReference type="PROSITE" id="PS50949">
    <property type="entry name" value="HTH_GNTR"/>
    <property type="match status" value="1"/>
</dbReference>
<dbReference type="CDD" id="cd07377">
    <property type="entry name" value="WHTH_GntR"/>
    <property type="match status" value="1"/>
</dbReference>
<dbReference type="Gene3D" id="1.10.10.10">
    <property type="entry name" value="Winged helix-like DNA-binding domain superfamily/Winged helix DNA-binding domain"/>
    <property type="match status" value="1"/>
</dbReference>
<keyword evidence="1" id="KW-0805">Transcription regulation</keyword>
<name>A0A931F9U1_9ACTN</name>
<sequence length="141" mass="15269">MIEYHVRRRSGVPAYQQIVQQTEQALRLGHLQLGDKLPTAKEVVAATAVNPNTVLRAYQELQRAGLVESRQGLGTFVVGTLGQAENSAAGDLRRELTGWAAKARSAGLEREDVLALITSVVDQEFPPTAEPLPGAALRERS</sequence>
<dbReference type="InterPro" id="IPR036390">
    <property type="entry name" value="WH_DNA-bd_sf"/>
</dbReference>
<organism evidence="5 6">
    <name type="scientific">Streptacidiphilus fuscans</name>
    <dbReference type="NCBI Taxonomy" id="2789292"/>
    <lineage>
        <taxon>Bacteria</taxon>
        <taxon>Bacillati</taxon>
        <taxon>Actinomycetota</taxon>
        <taxon>Actinomycetes</taxon>
        <taxon>Kitasatosporales</taxon>
        <taxon>Streptomycetaceae</taxon>
        <taxon>Streptacidiphilus</taxon>
    </lineage>
</organism>
<gene>
    <name evidence="5" type="ORF">I2501_02850</name>
</gene>
<feature type="domain" description="HTH gntR-type" evidence="4">
    <location>
        <begin position="12"/>
        <end position="80"/>
    </location>
</feature>
<dbReference type="InterPro" id="IPR000524">
    <property type="entry name" value="Tscrpt_reg_HTH_GntR"/>
</dbReference>
<evidence type="ECO:0000256" key="2">
    <source>
        <dbReference type="ARBA" id="ARBA00023125"/>
    </source>
</evidence>
<evidence type="ECO:0000259" key="4">
    <source>
        <dbReference type="PROSITE" id="PS50949"/>
    </source>
</evidence>
<evidence type="ECO:0000313" key="6">
    <source>
        <dbReference type="Proteomes" id="UP000657385"/>
    </source>
</evidence>
<dbReference type="SUPFAM" id="SSF46785">
    <property type="entry name" value="Winged helix' DNA-binding domain"/>
    <property type="match status" value="1"/>
</dbReference>
<dbReference type="Pfam" id="PF00392">
    <property type="entry name" value="GntR"/>
    <property type="match status" value="1"/>
</dbReference>
<evidence type="ECO:0000256" key="3">
    <source>
        <dbReference type="ARBA" id="ARBA00023163"/>
    </source>
</evidence>
<dbReference type="PANTHER" id="PTHR38445:SF7">
    <property type="entry name" value="GNTR-FAMILY TRANSCRIPTIONAL REGULATOR"/>
    <property type="match status" value="1"/>
</dbReference>
<protein>
    <submittedName>
        <fullName evidence="5">GntR family transcriptional regulator</fullName>
    </submittedName>
</protein>
<keyword evidence="3" id="KW-0804">Transcription</keyword>
<evidence type="ECO:0000313" key="5">
    <source>
        <dbReference type="EMBL" id="MBF9066977.1"/>
    </source>
</evidence>
<proteinExistence type="predicted"/>
<reference evidence="5" key="1">
    <citation type="submission" date="2020-11" db="EMBL/GenBank/DDBJ databases">
        <title>Isolation and identification of active actinomycetes.</title>
        <authorList>
            <person name="Yu B."/>
        </authorList>
    </citation>
    <scope>NUCLEOTIDE SEQUENCE</scope>
    <source>
        <strain evidence="5">NEAU-YB345</strain>
    </source>
</reference>
<keyword evidence="6" id="KW-1185">Reference proteome</keyword>